<reference evidence="2" key="1">
    <citation type="submission" date="2020-05" db="EMBL/GenBank/DDBJ databases">
        <title>Frigoriglobus tundricola gen. nov., sp. nov., a psychrotolerant cellulolytic planctomycete of the family Gemmataceae with two divergent copies of 16S rRNA gene.</title>
        <authorList>
            <person name="Kulichevskaya I.S."/>
            <person name="Ivanova A.A."/>
            <person name="Naumoff D.G."/>
            <person name="Beletsky A.V."/>
            <person name="Rijpstra W.I.C."/>
            <person name="Sinninghe Damste J.S."/>
            <person name="Mardanov A.V."/>
            <person name="Ravin N.V."/>
            <person name="Dedysh S.N."/>
        </authorList>
    </citation>
    <scope>NUCLEOTIDE SEQUENCE [LARGE SCALE GENOMIC DNA]</scope>
    <source>
        <strain evidence="2">PL17</strain>
    </source>
</reference>
<dbReference type="AlphaFoldDB" id="A0A6M5Z522"/>
<dbReference type="Gene3D" id="2.60.120.1440">
    <property type="match status" value="1"/>
</dbReference>
<keyword evidence="2" id="KW-1185">Reference proteome</keyword>
<gene>
    <name evidence="1" type="ORF">FTUN_8254</name>
</gene>
<dbReference type="Proteomes" id="UP000503447">
    <property type="component" value="Chromosome"/>
</dbReference>
<name>A0A6M5Z522_9BACT</name>
<protein>
    <recommendedName>
        <fullName evidence="3">FecR protein domain-containing protein</fullName>
    </recommendedName>
</protein>
<dbReference type="EMBL" id="CP053452">
    <property type="protein sequence ID" value="QJX00622.1"/>
    <property type="molecule type" value="Genomic_DNA"/>
</dbReference>
<accession>A0A6M5Z522</accession>
<proteinExistence type="predicted"/>
<sequence length="327" mass="34821">MPEAARGFEVLSQEGKVVDLGTEFGVSVAADGSAQVVVFRGEVLAHAAGRGAATPISVREQQSARIGAEGVSLQPQNPGAAGFVRQIVPPVHFDLRSRSFDFRGAVGGTLLDKAGRGTGLTHRLPGTGKLLPAHDPNLVLAPAVGLLQLTTTENDLNGQVKIDRGEYVGVRLSDFGFTGVEDFAVSAVIPNSPVLGEVDQLGLYAGVRSDRHIRGGLMRPGGNRGVGPSTQFFVGNNGGDDANLHMVGVVATGVDLVLQLERVRGKYSLMIENRTSGESTALTIRHPEFLDGERDLYVGLFGATPWRNIPRTILVKEFKVNVWTRRN</sequence>
<evidence type="ECO:0000313" key="2">
    <source>
        <dbReference type="Proteomes" id="UP000503447"/>
    </source>
</evidence>
<organism evidence="1 2">
    <name type="scientific">Frigoriglobus tundricola</name>
    <dbReference type="NCBI Taxonomy" id="2774151"/>
    <lineage>
        <taxon>Bacteria</taxon>
        <taxon>Pseudomonadati</taxon>
        <taxon>Planctomycetota</taxon>
        <taxon>Planctomycetia</taxon>
        <taxon>Gemmatales</taxon>
        <taxon>Gemmataceae</taxon>
        <taxon>Frigoriglobus</taxon>
    </lineage>
</organism>
<evidence type="ECO:0008006" key="3">
    <source>
        <dbReference type="Google" id="ProtNLM"/>
    </source>
</evidence>
<evidence type="ECO:0000313" key="1">
    <source>
        <dbReference type="EMBL" id="QJX00622.1"/>
    </source>
</evidence>
<dbReference type="KEGG" id="ftj:FTUN_8254"/>